<dbReference type="InParanoid" id="A7S281"/>
<gene>
    <name evidence="1" type="ORF">NEMVEDRAFT_v1g55975</name>
</gene>
<name>A7S281_NEMVE</name>
<dbReference type="Gene3D" id="3.60.10.10">
    <property type="entry name" value="Endonuclease/exonuclease/phosphatase"/>
    <property type="match status" value="1"/>
</dbReference>
<dbReference type="STRING" id="45351.A7S281"/>
<sequence length="149" mass="17268">IITGDMNAKVGDQNWDYERVMGKHGLGVRNDDGERLCELCDLNELVITGTLFPHRTLHKATWISPDGKTKNQIDHVLVNTRFRNSVKDTRVFRSADVGSDHYLVCATVKLRLRKDPKRKGNIRVKYDTSKLTEKEVRNTFNIKLRNRFQ</sequence>
<feature type="non-terminal residue" evidence="1">
    <location>
        <position position="149"/>
    </location>
</feature>
<dbReference type="PANTHER" id="PTHR23227:SF67">
    <property type="entry name" value="CRANIOFACIAL DEVELOPMENT PROTEIN 2-LIKE"/>
    <property type="match status" value="1"/>
</dbReference>
<dbReference type="PANTHER" id="PTHR23227">
    <property type="entry name" value="BUCENTAUR RELATED"/>
    <property type="match status" value="1"/>
</dbReference>
<accession>A7S281</accession>
<dbReference type="Proteomes" id="UP000001593">
    <property type="component" value="Unassembled WGS sequence"/>
</dbReference>
<proteinExistence type="predicted"/>
<dbReference type="PhylomeDB" id="A7S281"/>
<dbReference type="InterPro" id="IPR036691">
    <property type="entry name" value="Endo/exonu/phosph_ase_sf"/>
</dbReference>
<dbReference type="SUPFAM" id="SSF56219">
    <property type="entry name" value="DNase I-like"/>
    <property type="match status" value="1"/>
</dbReference>
<feature type="non-terminal residue" evidence="1">
    <location>
        <position position="1"/>
    </location>
</feature>
<protein>
    <recommendedName>
        <fullName evidence="3">Endonuclease/exonuclease/phosphatase domain-containing protein</fullName>
    </recommendedName>
</protein>
<evidence type="ECO:0008006" key="3">
    <source>
        <dbReference type="Google" id="ProtNLM"/>
    </source>
</evidence>
<organism evidence="1 2">
    <name type="scientific">Nematostella vectensis</name>
    <name type="common">Starlet sea anemone</name>
    <dbReference type="NCBI Taxonomy" id="45351"/>
    <lineage>
        <taxon>Eukaryota</taxon>
        <taxon>Metazoa</taxon>
        <taxon>Cnidaria</taxon>
        <taxon>Anthozoa</taxon>
        <taxon>Hexacorallia</taxon>
        <taxon>Actiniaria</taxon>
        <taxon>Edwardsiidae</taxon>
        <taxon>Nematostella</taxon>
    </lineage>
</organism>
<dbReference type="EMBL" id="DS469567">
    <property type="protein sequence ID" value="EDO42239.1"/>
    <property type="molecule type" value="Genomic_DNA"/>
</dbReference>
<dbReference type="OMA" id="NIRYRNC"/>
<reference evidence="1 2" key="1">
    <citation type="journal article" date="2007" name="Science">
        <title>Sea anemone genome reveals ancestral eumetazoan gene repertoire and genomic organization.</title>
        <authorList>
            <person name="Putnam N.H."/>
            <person name="Srivastava M."/>
            <person name="Hellsten U."/>
            <person name="Dirks B."/>
            <person name="Chapman J."/>
            <person name="Salamov A."/>
            <person name="Terry A."/>
            <person name="Shapiro H."/>
            <person name="Lindquist E."/>
            <person name="Kapitonov V.V."/>
            <person name="Jurka J."/>
            <person name="Genikhovich G."/>
            <person name="Grigoriev I.V."/>
            <person name="Lucas S.M."/>
            <person name="Steele R.E."/>
            <person name="Finnerty J.R."/>
            <person name="Technau U."/>
            <person name="Martindale M.Q."/>
            <person name="Rokhsar D.S."/>
        </authorList>
    </citation>
    <scope>NUCLEOTIDE SEQUENCE [LARGE SCALE GENOMIC DNA]</scope>
    <source>
        <strain evidence="2">CH2 X CH6</strain>
    </source>
</reference>
<dbReference type="AlphaFoldDB" id="A7S281"/>
<evidence type="ECO:0000313" key="2">
    <source>
        <dbReference type="Proteomes" id="UP000001593"/>
    </source>
</evidence>
<dbReference type="HOGENOM" id="CLU_000680_18_0_1"/>
<evidence type="ECO:0000313" key="1">
    <source>
        <dbReference type="EMBL" id="EDO42239.1"/>
    </source>
</evidence>
<dbReference type="InterPro" id="IPR027124">
    <property type="entry name" value="Swc5/CFDP1/2"/>
</dbReference>
<dbReference type="eggNOG" id="KOG1075">
    <property type="taxonomic scope" value="Eukaryota"/>
</dbReference>
<keyword evidence="2" id="KW-1185">Reference proteome</keyword>